<protein>
    <submittedName>
        <fullName evidence="3">Collagen alpha-1(VIII) chain-like</fullName>
    </submittedName>
</protein>
<feature type="compositionally biased region" description="Basic and acidic residues" evidence="2">
    <location>
        <begin position="210"/>
        <end position="223"/>
    </location>
</feature>
<feature type="compositionally biased region" description="Basic and acidic residues" evidence="2">
    <location>
        <begin position="1"/>
        <end position="14"/>
    </location>
</feature>
<feature type="compositionally biased region" description="Basic and acidic residues" evidence="2">
    <location>
        <begin position="276"/>
        <end position="289"/>
    </location>
</feature>
<feature type="compositionally biased region" description="Basic and acidic residues" evidence="2">
    <location>
        <begin position="235"/>
        <end position="249"/>
    </location>
</feature>
<dbReference type="STRING" id="30732.ENSOMEP00000013093"/>
<dbReference type="Ensembl" id="ENSOMET00000020617.1">
    <property type="protein sequence ID" value="ENSOMEP00000013093.1"/>
    <property type="gene ID" value="ENSOMEG00000014548.1"/>
</dbReference>
<dbReference type="OMA" id="CENMEAG"/>
<feature type="region of interest" description="Disordered" evidence="2">
    <location>
        <begin position="199"/>
        <end position="364"/>
    </location>
</feature>
<dbReference type="PaxDb" id="30732-ENSOMEP00000013093"/>
<accession>A0A3B3C723</accession>
<feature type="compositionally biased region" description="Basic and acidic residues" evidence="2">
    <location>
        <begin position="29"/>
        <end position="38"/>
    </location>
</feature>
<evidence type="ECO:0000313" key="3">
    <source>
        <dbReference type="Ensembl" id="ENSOMEP00000013093.1"/>
    </source>
</evidence>
<feature type="compositionally biased region" description="Polar residues" evidence="2">
    <location>
        <begin position="48"/>
        <end position="65"/>
    </location>
</feature>
<dbReference type="Proteomes" id="UP000261560">
    <property type="component" value="Unplaced"/>
</dbReference>
<reference evidence="3" key="2">
    <citation type="submission" date="2025-09" db="UniProtKB">
        <authorList>
            <consortium name="Ensembl"/>
        </authorList>
    </citation>
    <scope>IDENTIFICATION</scope>
</reference>
<name>A0A3B3C723_ORYME</name>
<reference evidence="3" key="1">
    <citation type="submission" date="2025-08" db="UniProtKB">
        <authorList>
            <consortium name="Ensembl"/>
        </authorList>
    </citation>
    <scope>IDENTIFICATION</scope>
</reference>
<sequence length="394" mass="44483">MSEKFSRILRERQAGNDIPSGRQLPRTPPMRDVKRILDFADPEVDFETPQQNEESNTRSAHAQNGSGPGLDPDSQTANSHSMLKGMKGYQLTQSDLDFLRRMEEEKLIRKLQGDLKELQKMLRDERKELEQAHVSVETEQAEINKFPSRDQLSEWIRLVLQMTSPTSEFADTDVKSLLAMVTVKDVHKVVTLKKRGLAQMRKSLSKKRKKEAEERGKLEKEIASQEMKIQGLMRELSELKSELSQREASFEPPDQPNVPIMPQENPKTKPKRRARPKQEGSHGAEESEVKGNGAKRPPNRKNRNEASDKPPSVPEKTKKKTKNAEEQNGDSNEAGRGKPGEAATSRARNRGKNKAGKAAGEEGQNVVLRRSKRIINQRMCWHLSPVAGNGPILL</sequence>
<keyword evidence="4" id="KW-1185">Reference proteome</keyword>
<proteinExistence type="predicted"/>
<keyword evidence="1" id="KW-0175">Coiled coil</keyword>
<feature type="coiled-coil region" evidence="1">
    <location>
        <begin position="101"/>
        <end position="142"/>
    </location>
</feature>
<evidence type="ECO:0000313" key="4">
    <source>
        <dbReference type="Proteomes" id="UP000261560"/>
    </source>
</evidence>
<evidence type="ECO:0000256" key="2">
    <source>
        <dbReference type="SAM" id="MobiDB-lite"/>
    </source>
</evidence>
<evidence type="ECO:0000256" key="1">
    <source>
        <dbReference type="SAM" id="Coils"/>
    </source>
</evidence>
<organism evidence="3 4">
    <name type="scientific">Oryzias melastigma</name>
    <name type="common">Marine medaka</name>
    <dbReference type="NCBI Taxonomy" id="30732"/>
    <lineage>
        <taxon>Eukaryota</taxon>
        <taxon>Metazoa</taxon>
        <taxon>Chordata</taxon>
        <taxon>Craniata</taxon>
        <taxon>Vertebrata</taxon>
        <taxon>Euteleostomi</taxon>
        <taxon>Actinopterygii</taxon>
        <taxon>Neopterygii</taxon>
        <taxon>Teleostei</taxon>
        <taxon>Neoteleostei</taxon>
        <taxon>Acanthomorphata</taxon>
        <taxon>Ovalentaria</taxon>
        <taxon>Atherinomorphae</taxon>
        <taxon>Beloniformes</taxon>
        <taxon>Adrianichthyidae</taxon>
        <taxon>Oryziinae</taxon>
        <taxon>Oryzias</taxon>
    </lineage>
</organism>
<dbReference type="GeneTree" id="ENSGT00940000169105"/>
<feature type="region of interest" description="Disordered" evidence="2">
    <location>
        <begin position="1"/>
        <end position="81"/>
    </location>
</feature>
<dbReference type="AlphaFoldDB" id="A0A3B3C723"/>